<accession>A0AAU9JAN1</accession>
<evidence type="ECO:0000313" key="2">
    <source>
        <dbReference type="Proteomes" id="UP001162131"/>
    </source>
</evidence>
<organism evidence="1 2">
    <name type="scientific">Blepharisma stoltei</name>
    <dbReference type="NCBI Taxonomy" id="1481888"/>
    <lineage>
        <taxon>Eukaryota</taxon>
        <taxon>Sar</taxon>
        <taxon>Alveolata</taxon>
        <taxon>Ciliophora</taxon>
        <taxon>Postciliodesmatophora</taxon>
        <taxon>Heterotrichea</taxon>
        <taxon>Heterotrichida</taxon>
        <taxon>Blepharismidae</taxon>
        <taxon>Blepharisma</taxon>
    </lineage>
</organism>
<gene>
    <name evidence="1" type="ORF">BSTOLATCC_MIC28946</name>
</gene>
<sequence>MLEMIESWENLEGYIINSVCNDPANPNKFFSDGWAAYNQLPTIGYLHSIVYHNRDFGTEGSQPIISR</sequence>
<proteinExistence type="predicted"/>
<comment type="caution">
    <text evidence="1">The sequence shown here is derived from an EMBL/GenBank/DDBJ whole genome shotgun (WGS) entry which is preliminary data.</text>
</comment>
<evidence type="ECO:0000313" key="1">
    <source>
        <dbReference type="EMBL" id="CAG9321347.1"/>
    </source>
</evidence>
<dbReference type="Proteomes" id="UP001162131">
    <property type="component" value="Unassembled WGS sequence"/>
</dbReference>
<reference evidence="1" key="1">
    <citation type="submission" date="2021-09" db="EMBL/GenBank/DDBJ databases">
        <authorList>
            <consortium name="AG Swart"/>
            <person name="Singh M."/>
            <person name="Singh A."/>
            <person name="Seah K."/>
            <person name="Emmerich C."/>
        </authorList>
    </citation>
    <scope>NUCLEOTIDE SEQUENCE</scope>
    <source>
        <strain evidence="1">ATCC30299</strain>
    </source>
</reference>
<name>A0AAU9JAN1_9CILI</name>
<protein>
    <recommendedName>
        <fullName evidence="3">Transposase</fullName>
    </recommendedName>
</protein>
<evidence type="ECO:0008006" key="3">
    <source>
        <dbReference type="Google" id="ProtNLM"/>
    </source>
</evidence>
<keyword evidence="2" id="KW-1185">Reference proteome</keyword>
<dbReference type="AlphaFoldDB" id="A0AAU9JAN1"/>
<dbReference type="EMBL" id="CAJZBQ010000028">
    <property type="protein sequence ID" value="CAG9321347.1"/>
    <property type="molecule type" value="Genomic_DNA"/>
</dbReference>